<dbReference type="Gene3D" id="3.40.50.20">
    <property type="match status" value="1"/>
</dbReference>
<dbReference type="InterPro" id="IPR004218">
    <property type="entry name" value="GSHS_ATP-bd"/>
</dbReference>
<evidence type="ECO:0000256" key="10">
    <source>
        <dbReference type="HAMAP-Rule" id="MF_00162"/>
    </source>
</evidence>
<dbReference type="OrthoDB" id="9785415at2"/>
<protein>
    <recommendedName>
        <fullName evidence="10">Glutathione synthetase</fullName>
        <ecNumber evidence="10">6.3.2.3</ecNumber>
    </recommendedName>
    <alternativeName>
        <fullName evidence="10">GSH synthetase</fullName>
        <shortName evidence="10">GSH-S</shortName>
        <shortName evidence="10">GSHase</shortName>
    </alternativeName>
    <alternativeName>
        <fullName evidence="10">Glutathione synthase</fullName>
    </alternativeName>
</protein>
<dbReference type="EMBL" id="FTPP01000002">
    <property type="protein sequence ID" value="SIT89387.1"/>
    <property type="molecule type" value="Genomic_DNA"/>
</dbReference>
<comment type="catalytic activity">
    <reaction evidence="10">
        <text>gamma-L-glutamyl-L-cysteine + glycine + ATP = glutathione + ADP + phosphate + H(+)</text>
        <dbReference type="Rhea" id="RHEA:13557"/>
        <dbReference type="ChEBI" id="CHEBI:15378"/>
        <dbReference type="ChEBI" id="CHEBI:30616"/>
        <dbReference type="ChEBI" id="CHEBI:43474"/>
        <dbReference type="ChEBI" id="CHEBI:57305"/>
        <dbReference type="ChEBI" id="CHEBI:57925"/>
        <dbReference type="ChEBI" id="CHEBI:58173"/>
        <dbReference type="ChEBI" id="CHEBI:456216"/>
        <dbReference type="EC" id="6.3.2.3"/>
    </reaction>
</comment>
<dbReference type="NCBIfam" id="NF009110">
    <property type="entry name" value="PRK12458.1"/>
    <property type="match status" value="1"/>
</dbReference>
<evidence type="ECO:0000256" key="3">
    <source>
        <dbReference type="ARBA" id="ARBA00022598"/>
    </source>
</evidence>
<evidence type="ECO:0000256" key="7">
    <source>
        <dbReference type="ARBA" id="ARBA00022840"/>
    </source>
</evidence>
<evidence type="ECO:0000256" key="4">
    <source>
        <dbReference type="ARBA" id="ARBA00022684"/>
    </source>
</evidence>
<gene>
    <name evidence="10" type="primary">gshB</name>
    <name evidence="12" type="ORF">SAMN05444128_2009</name>
</gene>
<organism evidence="12 13">
    <name type="scientific">Pontibacter indicus</name>
    <dbReference type="NCBI Taxonomy" id="1317125"/>
    <lineage>
        <taxon>Bacteria</taxon>
        <taxon>Pseudomonadati</taxon>
        <taxon>Bacteroidota</taxon>
        <taxon>Cytophagia</taxon>
        <taxon>Cytophagales</taxon>
        <taxon>Hymenobacteraceae</taxon>
        <taxon>Pontibacter</taxon>
    </lineage>
</organism>
<evidence type="ECO:0000256" key="5">
    <source>
        <dbReference type="ARBA" id="ARBA00022723"/>
    </source>
</evidence>
<accession>A0A1R3XDJ9</accession>
<dbReference type="RefSeq" id="WP_076668453.1">
    <property type="nucleotide sequence ID" value="NZ_FTPP01000002.1"/>
</dbReference>
<dbReference type="Proteomes" id="UP000187181">
    <property type="component" value="Unassembled WGS sequence"/>
</dbReference>
<feature type="domain" description="ATP-grasp" evidence="11">
    <location>
        <begin position="137"/>
        <end position="328"/>
    </location>
</feature>
<dbReference type="PROSITE" id="PS50975">
    <property type="entry name" value="ATP_GRASP"/>
    <property type="match status" value="1"/>
</dbReference>
<dbReference type="HAMAP" id="MF_00162">
    <property type="entry name" value="GSH_S"/>
    <property type="match status" value="1"/>
</dbReference>
<evidence type="ECO:0000313" key="12">
    <source>
        <dbReference type="EMBL" id="SIT89387.1"/>
    </source>
</evidence>
<name>A0A1R3XDJ9_9BACT</name>
<dbReference type="STRING" id="1317125.SAMN05444128_2009"/>
<evidence type="ECO:0000313" key="13">
    <source>
        <dbReference type="Proteomes" id="UP000187181"/>
    </source>
</evidence>
<dbReference type="Gene3D" id="3.30.1490.20">
    <property type="entry name" value="ATP-grasp fold, A domain"/>
    <property type="match status" value="1"/>
</dbReference>
<dbReference type="AlphaFoldDB" id="A0A1R3XDJ9"/>
<evidence type="ECO:0000256" key="9">
    <source>
        <dbReference type="ARBA" id="ARBA00023211"/>
    </source>
</evidence>
<dbReference type="PANTHER" id="PTHR21621:SF4">
    <property type="entry name" value="GLUTATHIONE SYNTHETASE"/>
    <property type="match status" value="1"/>
</dbReference>
<dbReference type="GO" id="GO:0005737">
    <property type="term" value="C:cytoplasm"/>
    <property type="evidence" value="ECO:0007669"/>
    <property type="project" value="TreeGrafter"/>
</dbReference>
<comment type="similarity">
    <text evidence="10">Belongs to the prokaryotic GSH synthase family.</text>
</comment>
<keyword evidence="6 10" id="KW-0547">Nucleotide-binding</keyword>
<dbReference type="InterPro" id="IPR004215">
    <property type="entry name" value="GSHS_N"/>
</dbReference>
<reference evidence="13" key="1">
    <citation type="submission" date="2017-01" db="EMBL/GenBank/DDBJ databases">
        <authorList>
            <person name="Varghese N."/>
            <person name="Submissions S."/>
        </authorList>
    </citation>
    <scope>NUCLEOTIDE SEQUENCE [LARGE SCALE GENOMIC DNA]</scope>
    <source>
        <strain evidence="13">LP100</strain>
    </source>
</reference>
<evidence type="ECO:0000256" key="2">
    <source>
        <dbReference type="ARBA" id="ARBA00001946"/>
    </source>
</evidence>
<evidence type="ECO:0000256" key="1">
    <source>
        <dbReference type="ARBA" id="ARBA00001936"/>
    </source>
</evidence>
<dbReference type="Pfam" id="PF02951">
    <property type="entry name" value="GSH-S_N"/>
    <property type="match status" value="1"/>
</dbReference>
<dbReference type="GO" id="GO:0046872">
    <property type="term" value="F:metal ion binding"/>
    <property type="evidence" value="ECO:0007669"/>
    <property type="project" value="UniProtKB-KW"/>
</dbReference>
<dbReference type="SUPFAM" id="SSF56059">
    <property type="entry name" value="Glutathione synthetase ATP-binding domain-like"/>
    <property type="match status" value="1"/>
</dbReference>
<dbReference type="SUPFAM" id="SSF52440">
    <property type="entry name" value="PreATP-grasp domain"/>
    <property type="match status" value="1"/>
</dbReference>
<evidence type="ECO:0000256" key="8">
    <source>
        <dbReference type="ARBA" id="ARBA00022842"/>
    </source>
</evidence>
<keyword evidence="13" id="KW-1185">Reference proteome</keyword>
<dbReference type="EC" id="6.3.2.3" evidence="10"/>
<proteinExistence type="inferred from homology"/>
<sequence length="349" mass="38361">MTIGFVVNDVKTEKPDHTTIFLAQRMHNAGHTVLLMGVGDLAYYPDGYMGATAVLADSKQKYKTPATFLEAIQGPKAKQTRVTAPELDVLMLRNDPSSEGEGRAWAQNAGIIFGQLALRHGVIVLNDPTSLSDAVNKMYFQHFPEAVRPRTLITRDKEEIKEFFNEQKNNIILKPLQGSGGSGVFMVKKDDTTNLNQIVEAISRDGYVIAQEYLPQASEGDTRLFVVNGEALQYKGKYCAMHRVNSKDDIRSNIHAGGSAVAAKITQTALDLVELVRPKLIQDGMFMVGLDIVGDKLMEINVFSPGGMPTASNLEGVDFSIPVIEALERKVHYKKTYGGQIDNKTVAMI</sequence>
<dbReference type="GO" id="GO:0005524">
    <property type="term" value="F:ATP binding"/>
    <property type="evidence" value="ECO:0007669"/>
    <property type="project" value="UniProtKB-UniRule"/>
</dbReference>
<dbReference type="GO" id="GO:0004363">
    <property type="term" value="F:glutathione synthase activity"/>
    <property type="evidence" value="ECO:0007669"/>
    <property type="project" value="UniProtKB-UniRule"/>
</dbReference>
<keyword evidence="4 10" id="KW-0317">Glutathione biosynthesis</keyword>
<evidence type="ECO:0000256" key="6">
    <source>
        <dbReference type="ARBA" id="ARBA00022741"/>
    </source>
</evidence>
<dbReference type="InterPro" id="IPR013815">
    <property type="entry name" value="ATP_grasp_subdomain_1"/>
</dbReference>
<dbReference type="InterPro" id="IPR011761">
    <property type="entry name" value="ATP-grasp"/>
</dbReference>
<comment type="pathway">
    <text evidence="10">Sulfur metabolism; glutathione biosynthesis; glutathione from L-cysteine and L-glutamate: step 2/2.</text>
</comment>
<comment type="cofactor">
    <cofactor evidence="1">
        <name>Mn(2+)</name>
        <dbReference type="ChEBI" id="CHEBI:29035"/>
    </cofactor>
</comment>
<keyword evidence="5" id="KW-0479">Metal-binding</keyword>
<keyword evidence="8" id="KW-0460">Magnesium</keyword>
<comment type="cofactor">
    <cofactor evidence="2">
        <name>Mg(2+)</name>
        <dbReference type="ChEBI" id="CHEBI:18420"/>
    </cofactor>
</comment>
<dbReference type="Pfam" id="PF02955">
    <property type="entry name" value="GSH-S_ATP"/>
    <property type="match status" value="1"/>
</dbReference>
<dbReference type="UniPathway" id="UPA00142">
    <property type="reaction ID" value="UER00210"/>
</dbReference>
<evidence type="ECO:0000259" key="11">
    <source>
        <dbReference type="PROSITE" id="PS50975"/>
    </source>
</evidence>
<keyword evidence="3 10" id="KW-0436">Ligase</keyword>
<dbReference type="Gene3D" id="3.30.470.20">
    <property type="entry name" value="ATP-grasp fold, B domain"/>
    <property type="match status" value="1"/>
</dbReference>
<keyword evidence="7 10" id="KW-0067">ATP-binding</keyword>
<dbReference type="InterPro" id="IPR006284">
    <property type="entry name" value="Glut_synth_pro"/>
</dbReference>
<keyword evidence="9" id="KW-0464">Manganese</keyword>
<dbReference type="PANTHER" id="PTHR21621">
    <property type="entry name" value="RIBOSOMAL PROTEIN S6 MODIFICATION PROTEIN"/>
    <property type="match status" value="1"/>
</dbReference>
<dbReference type="InterPro" id="IPR016185">
    <property type="entry name" value="PreATP-grasp_dom_sf"/>
</dbReference>